<keyword evidence="2" id="KW-0285">Flavoprotein</keyword>
<keyword evidence="7" id="KW-1185">Reference proteome</keyword>
<comment type="similarity">
    <text evidence="1">Belongs to the paxM FAD-dependent monooxygenase family.</text>
</comment>
<reference evidence="6 7" key="1">
    <citation type="submission" date="2019-04" db="EMBL/GenBank/DDBJ databases">
        <authorList>
            <consortium name="DOE Joint Genome Institute"/>
            <person name="Mondo S."/>
            <person name="Kjaerbolling I."/>
            <person name="Vesth T."/>
            <person name="Frisvad J.C."/>
            <person name="Nybo J.L."/>
            <person name="Theobald S."/>
            <person name="Kildgaard S."/>
            <person name="Isbrandt T."/>
            <person name="Kuo A."/>
            <person name="Sato A."/>
            <person name="Lyhne E.K."/>
            <person name="Kogle M.E."/>
            <person name="Wiebenga A."/>
            <person name="Kun R.S."/>
            <person name="Lubbers R.J."/>
            <person name="Makela M.R."/>
            <person name="Barry K."/>
            <person name="Chovatia M."/>
            <person name="Clum A."/>
            <person name="Daum C."/>
            <person name="Haridas S."/>
            <person name="He G."/>
            <person name="LaButti K."/>
            <person name="Lipzen A."/>
            <person name="Riley R."/>
            <person name="Salamov A."/>
            <person name="Simmons B.A."/>
            <person name="Magnuson J.K."/>
            <person name="Henrissat B."/>
            <person name="Mortensen U.H."/>
            <person name="Larsen T.O."/>
            <person name="Devries R.P."/>
            <person name="Grigoriev I.V."/>
            <person name="Machida M."/>
            <person name="Baker S.E."/>
            <person name="Andersen M.R."/>
            <person name="Cantor M.N."/>
            <person name="Hua S.X."/>
        </authorList>
    </citation>
    <scope>NUCLEOTIDE SEQUENCE [LARGE SCALE GENOMIC DNA]</scope>
    <source>
        <strain evidence="6 7">CBS 119388</strain>
    </source>
</reference>
<dbReference type="GO" id="GO:0071949">
    <property type="term" value="F:FAD binding"/>
    <property type="evidence" value="ECO:0007669"/>
    <property type="project" value="InterPro"/>
</dbReference>
<dbReference type="PRINTS" id="PR00420">
    <property type="entry name" value="RNGMNOXGNASE"/>
</dbReference>
<keyword evidence="3" id="KW-0274">FAD</keyword>
<evidence type="ECO:0000256" key="4">
    <source>
        <dbReference type="ARBA" id="ARBA00023002"/>
    </source>
</evidence>
<dbReference type="InterPro" id="IPR050562">
    <property type="entry name" value="FAD_mOase_fung"/>
</dbReference>
<gene>
    <name evidence="6" type="ORF">BDV37DRAFT_290679</name>
</gene>
<dbReference type="AlphaFoldDB" id="A0A5N7DPH0"/>
<keyword evidence="4" id="KW-0560">Oxidoreductase</keyword>
<evidence type="ECO:0000313" key="6">
    <source>
        <dbReference type="EMBL" id="KAE8407368.1"/>
    </source>
</evidence>
<dbReference type="EMBL" id="ML736748">
    <property type="protein sequence ID" value="KAE8407368.1"/>
    <property type="molecule type" value="Genomic_DNA"/>
</dbReference>
<sequence>MESSSFKVIIVGGGPVGFTAAHALYHAGIDFVVLEQRESVVLDQSASLVLAAHSLRVMHQFGLLDELMKVGCELQCHQSFTREGYRFCHSDTFSIIKKNHGSAPVAFHRAKLVEILYNRLPAKAKERYFLNKKLTGIESDEKGVNVICADGSTYHGSMILGADGTHSKTRRLMRSLAIAENPQRDWDEEKPFPAKYRCMWCSFPRPAEMGQFCETQSKDRSVMFITGQERGWIFLYEKLPVPTSERVDYTDQDIESFAQEFAEYPISGTLKVKDVYAKRLTAGMANLEEGILKYWSWGRIALAGDACHKYTPNAGRGLNNGIQDVVVLCNKLHGMLRSNSSCPIDVAHLHNVFEEYQKSREAPLRDDAKESLSISRMHAWANAFYYIMARYIMPCEIIRWFLFNFVAVRAMRKGCVLDYIPAREPLQGLVTWEHQMKSDFNEA</sequence>
<dbReference type="PANTHER" id="PTHR47356:SF2">
    <property type="entry name" value="FAD-BINDING DOMAIN-CONTAINING PROTEIN-RELATED"/>
    <property type="match status" value="1"/>
</dbReference>
<dbReference type="RefSeq" id="XP_031944687.1">
    <property type="nucleotide sequence ID" value="XM_032088770.1"/>
</dbReference>
<dbReference type="PANTHER" id="PTHR47356">
    <property type="entry name" value="FAD-DEPENDENT MONOOXYGENASE ASQG-RELATED"/>
    <property type="match status" value="1"/>
</dbReference>
<dbReference type="Pfam" id="PF01494">
    <property type="entry name" value="FAD_binding_3"/>
    <property type="match status" value="1"/>
</dbReference>
<protein>
    <recommendedName>
        <fullName evidence="5">FAD-binding domain-containing protein</fullName>
    </recommendedName>
</protein>
<evidence type="ECO:0000313" key="7">
    <source>
        <dbReference type="Proteomes" id="UP000325579"/>
    </source>
</evidence>
<dbReference type="InterPro" id="IPR002938">
    <property type="entry name" value="FAD-bd"/>
</dbReference>
<dbReference type="Gene3D" id="3.50.50.60">
    <property type="entry name" value="FAD/NAD(P)-binding domain"/>
    <property type="match status" value="1"/>
</dbReference>
<proteinExistence type="inferred from homology"/>
<evidence type="ECO:0000259" key="5">
    <source>
        <dbReference type="Pfam" id="PF01494"/>
    </source>
</evidence>
<dbReference type="GeneID" id="43673461"/>
<dbReference type="GO" id="GO:0004497">
    <property type="term" value="F:monooxygenase activity"/>
    <property type="evidence" value="ECO:0007669"/>
    <property type="project" value="InterPro"/>
</dbReference>
<feature type="domain" description="FAD-binding" evidence="5">
    <location>
        <begin position="7"/>
        <end position="337"/>
    </location>
</feature>
<name>A0A5N7DPH0_9EURO</name>
<evidence type="ECO:0000256" key="2">
    <source>
        <dbReference type="ARBA" id="ARBA00022630"/>
    </source>
</evidence>
<organism evidence="6 7">
    <name type="scientific">Aspergillus pseudonomiae</name>
    <dbReference type="NCBI Taxonomy" id="1506151"/>
    <lineage>
        <taxon>Eukaryota</taxon>
        <taxon>Fungi</taxon>
        <taxon>Dikarya</taxon>
        <taxon>Ascomycota</taxon>
        <taxon>Pezizomycotina</taxon>
        <taxon>Eurotiomycetes</taxon>
        <taxon>Eurotiomycetidae</taxon>
        <taxon>Eurotiales</taxon>
        <taxon>Aspergillaceae</taxon>
        <taxon>Aspergillus</taxon>
        <taxon>Aspergillus subgen. Circumdati</taxon>
    </lineage>
</organism>
<dbReference type="Proteomes" id="UP000325579">
    <property type="component" value="Unassembled WGS sequence"/>
</dbReference>
<evidence type="ECO:0000256" key="3">
    <source>
        <dbReference type="ARBA" id="ARBA00022827"/>
    </source>
</evidence>
<dbReference type="OrthoDB" id="2431938at2759"/>
<accession>A0A5N7DPH0</accession>
<dbReference type="SUPFAM" id="SSF51905">
    <property type="entry name" value="FAD/NAD(P)-binding domain"/>
    <property type="match status" value="1"/>
</dbReference>
<evidence type="ECO:0000256" key="1">
    <source>
        <dbReference type="ARBA" id="ARBA00007992"/>
    </source>
</evidence>
<dbReference type="InterPro" id="IPR036188">
    <property type="entry name" value="FAD/NAD-bd_sf"/>
</dbReference>